<gene>
    <name evidence="2" type="ORF">DBV39_15105</name>
</gene>
<dbReference type="RefSeq" id="WP_108622245.1">
    <property type="nucleotide sequence ID" value="NZ_CP028901.1"/>
</dbReference>
<dbReference type="Pfam" id="PF10945">
    <property type="entry name" value="CBP_BcsR"/>
    <property type="match status" value="1"/>
</dbReference>
<evidence type="ECO:0000313" key="2">
    <source>
        <dbReference type="EMBL" id="AWB34835.1"/>
    </source>
</evidence>
<organism evidence="2 3">
    <name type="scientific">Orrella marina</name>
    <dbReference type="NCBI Taxonomy" id="2163011"/>
    <lineage>
        <taxon>Bacteria</taxon>
        <taxon>Pseudomonadati</taxon>
        <taxon>Pseudomonadota</taxon>
        <taxon>Betaproteobacteria</taxon>
        <taxon>Burkholderiales</taxon>
        <taxon>Alcaligenaceae</taxon>
        <taxon>Orrella</taxon>
    </lineage>
</organism>
<sequence>MSKSEDVTKLFAMFGEKNTDQYQEIYETEQNRATRERWPVFQRIHVQSDAPEPVTPVTSRAPLPRPFSSVPQSSTAATSSAAPKPLFPVASAEYRDTAPATQFAPPSHARVEPPAVAQSQSAHETSGDLRALFQRLEGRRAPLASHPEQPVTPPPAAAPEPAGSIRSLFSRLSR</sequence>
<proteinExistence type="predicted"/>
<dbReference type="InterPro" id="IPR024487">
    <property type="entry name" value="CBP_BcsR"/>
</dbReference>
<dbReference type="AlphaFoldDB" id="A0A2R4XM17"/>
<evidence type="ECO:0000256" key="1">
    <source>
        <dbReference type="SAM" id="MobiDB-lite"/>
    </source>
</evidence>
<protein>
    <submittedName>
        <fullName evidence="2">Uncharacterized protein</fullName>
    </submittedName>
</protein>
<dbReference type="KEGG" id="boz:DBV39_15105"/>
<name>A0A2R4XM17_9BURK</name>
<feature type="region of interest" description="Disordered" evidence="1">
    <location>
        <begin position="46"/>
        <end position="174"/>
    </location>
</feature>
<keyword evidence="3" id="KW-1185">Reference proteome</keyword>
<evidence type="ECO:0000313" key="3">
    <source>
        <dbReference type="Proteomes" id="UP000244571"/>
    </source>
</evidence>
<feature type="compositionally biased region" description="Low complexity" evidence="1">
    <location>
        <begin position="73"/>
        <end position="82"/>
    </location>
</feature>
<reference evidence="2 3" key="1">
    <citation type="submission" date="2018-04" db="EMBL/GenBank/DDBJ databases">
        <title>Bordetella sp. HZ20 isolated from seawater.</title>
        <authorList>
            <person name="Sun C."/>
        </authorList>
    </citation>
    <scope>NUCLEOTIDE SEQUENCE [LARGE SCALE GENOMIC DNA]</scope>
    <source>
        <strain evidence="2 3">HZ20</strain>
    </source>
</reference>
<dbReference type="OrthoDB" id="8812063at2"/>
<accession>A0A2R4XM17</accession>
<dbReference type="EMBL" id="CP028901">
    <property type="protein sequence ID" value="AWB34835.1"/>
    <property type="molecule type" value="Genomic_DNA"/>
</dbReference>
<dbReference type="Proteomes" id="UP000244571">
    <property type="component" value="Chromosome"/>
</dbReference>